<dbReference type="PANTHER" id="PTHR10587">
    <property type="entry name" value="GLYCOSYL TRANSFERASE-RELATED"/>
    <property type="match status" value="1"/>
</dbReference>
<keyword evidence="4" id="KW-0378">Hydrolase</keyword>
<reference evidence="5" key="1">
    <citation type="journal article" date="2019" name="Int. J. Syst. Evol. Microbiol.">
        <title>The Global Catalogue of Microorganisms (GCM) 10K type strain sequencing project: providing services to taxonomists for standard genome sequencing and annotation.</title>
        <authorList>
            <consortium name="The Broad Institute Genomics Platform"/>
            <consortium name="The Broad Institute Genome Sequencing Center for Infectious Disease"/>
            <person name="Wu L."/>
            <person name="Ma J."/>
        </authorList>
    </citation>
    <scope>NUCLEOTIDE SEQUENCE [LARGE SCALE GENOMIC DNA]</scope>
    <source>
        <strain evidence="5">JCM 31486</strain>
    </source>
</reference>
<accession>A0ABW3MEI5</accession>
<keyword evidence="5" id="KW-1185">Reference proteome</keyword>
<proteinExistence type="predicted"/>
<dbReference type="PANTHER" id="PTHR10587:SF137">
    <property type="entry name" value="4-DEOXY-4-FORMAMIDO-L-ARABINOSE-PHOSPHOUNDECAPRENOL DEFORMYLASE ARND-RELATED"/>
    <property type="match status" value="1"/>
</dbReference>
<gene>
    <name evidence="4" type="ORF">ACFQ1S_22345</name>
</gene>
<dbReference type="Gene3D" id="3.20.20.370">
    <property type="entry name" value="Glycoside hydrolase/deacetylase"/>
    <property type="match status" value="1"/>
</dbReference>
<dbReference type="GO" id="GO:0016787">
    <property type="term" value="F:hydrolase activity"/>
    <property type="evidence" value="ECO:0007669"/>
    <property type="project" value="UniProtKB-KW"/>
</dbReference>
<comment type="caution">
    <text evidence="4">The sequence shown here is derived from an EMBL/GenBank/DDBJ whole genome shotgun (WGS) entry which is preliminary data.</text>
</comment>
<dbReference type="Pfam" id="PF01522">
    <property type="entry name" value="Polysacc_deac_1"/>
    <property type="match status" value="1"/>
</dbReference>
<feature type="chain" id="PRO_5045536397" evidence="2">
    <location>
        <begin position="21"/>
        <end position="180"/>
    </location>
</feature>
<evidence type="ECO:0000313" key="4">
    <source>
        <dbReference type="EMBL" id="MFD1048080.1"/>
    </source>
</evidence>
<dbReference type="InterPro" id="IPR002509">
    <property type="entry name" value="NODB_dom"/>
</dbReference>
<feature type="signal peptide" evidence="2">
    <location>
        <begin position="1"/>
        <end position="20"/>
    </location>
</feature>
<dbReference type="EC" id="3.-.-.-" evidence="4"/>
<dbReference type="Proteomes" id="UP001597045">
    <property type="component" value="Unassembled WGS sequence"/>
</dbReference>
<dbReference type="InterPro" id="IPR011330">
    <property type="entry name" value="Glyco_hydro/deAcase_b/a-brl"/>
</dbReference>
<name>A0ABW3MEI5_9PSEU</name>
<feature type="domain" description="NodB homology" evidence="3">
    <location>
        <begin position="76"/>
        <end position="180"/>
    </location>
</feature>
<feature type="region of interest" description="Disordered" evidence="1">
    <location>
        <begin position="156"/>
        <end position="180"/>
    </location>
</feature>
<dbReference type="EMBL" id="JBHTIS010001393">
    <property type="protein sequence ID" value="MFD1048080.1"/>
    <property type="molecule type" value="Genomic_DNA"/>
</dbReference>
<evidence type="ECO:0000256" key="1">
    <source>
        <dbReference type="SAM" id="MobiDB-lite"/>
    </source>
</evidence>
<sequence>MRTRTVIAGLLTLTMATAGCATKTSGQPRTAPSTVTVTAAPATTTATTVSSKTAKPTANGVRADVIVGSTKQKSGLHVALTFDDGPDPTWTPQVLDLLAQYHVKAVFCLVGVNAKAHPALVRRIVAEGHELCDHTMHHKENLPTLPADQRRAEIADAQHQHDPRVHQRVHERKALRQRRL</sequence>
<evidence type="ECO:0000259" key="3">
    <source>
        <dbReference type="PROSITE" id="PS51677"/>
    </source>
</evidence>
<organism evidence="4 5">
    <name type="scientific">Kibdelosporangium lantanae</name>
    <dbReference type="NCBI Taxonomy" id="1497396"/>
    <lineage>
        <taxon>Bacteria</taxon>
        <taxon>Bacillati</taxon>
        <taxon>Actinomycetota</taxon>
        <taxon>Actinomycetes</taxon>
        <taxon>Pseudonocardiales</taxon>
        <taxon>Pseudonocardiaceae</taxon>
        <taxon>Kibdelosporangium</taxon>
    </lineage>
</organism>
<feature type="compositionally biased region" description="Basic and acidic residues" evidence="1">
    <location>
        <begin position="156"/>
        <end position="165"/>
    </location>
</feature>
<feature type="compositionally biased region" description="Basic residues" evidence="1">
    <location>
        <begin position="166"/>
        <end position="180"/>
    </location>
</feature>
<dbReference type="SUPFAM" id="SSF88713">
    <property type="entry name" value="Glycoside hydrolase/deacetylase"/>
    <property type="match status" value="1"/>
</dbReference>
<dbReference type="InterPro" id="IPR050248">
    <property type="entry name" value="Polysacc_deacetylase_ArnD"/>
</dbReference>
<dbReference type="PROSITE" id="PS51257">
    <property type="entry name" value="PROKAR_LIPOPROTEIN"/>
    <property type="match status" value="1"/>
</dbReference>
<evidence type="ECO:0000313" key="5">
    <source>
        <dbReference type="Proteomes" id="UP001597045"/>
    </source>
</evidence>
<evidence type="ECO:0000256" key="2">
    <source>
        <dbReference type="SAM" id="SignalP"/>
    </source>
</evidence>
<keyword evidence="2" id="KW-0732">Signal</keyword>
<dbReference type="CDD" id="cd10917">
    <property type="entry name" value="CE4_NodB_like_6s_7s"/>
    <property type="match status" value="1"/>
</dbReference>
<protein>
    <submittedName>
        <fullName evidence="4">Polysaccharide deacetylase family protein</fullName>
        <ecNumber evidence="4">3.-.-.-</ecNumber>
    </submittedName>
</protein>
<dbReference type="PROSITE" id="PS51677">
    <property type="entry name" value="NODB"/>
    <property type="match status" value="1"/>
</dbReference>
<feature type="non-terminal residue" evidence="4">
    <location>
        <position position="180"/>
    </location>
</feature>